<dbReference type="eggNOG" id="ENOG502RCC3">
    <property type="taxonomic scope" value="Eukaryota"/>
</dbReference>
<dbReference type="InParanoid" id="A8NZP5"/>
<keyword evidence="3" id="KW-1185">Reference proteome</keyword>
<feature type="compositionally biased region" description="Low complexity" evidence="1">
    <location>
        <begin position="394"/>
        <end position="412"/>
    </location>
</feature>
<evidence type="ECO:0000256" key="1">
    <source>
        <dbReference type="SAM" id="MobiDB-lite"/>
    </source>
</evidence>
<feature type="compositionally biased region" description="Low complexity" evidence="1">
    <location>
        <begin position="340"/>
        <end position="353"/>
    </location>
</feature>
<feature type="region of interest" description="Disordered" evidence="1">
    <location>
        <begin position="1"/>
        <end position="474"/>
    </location>
</feature>
<dbReference type="AlphaFoldDB" id="A8NZP5"/>
<feature type="compositionally biased region" description="Basic and acidic residues" evidence="1">
    <location>
        <begin position="435"/>
        <end position="474"/>
    </location>
</feature>
<feature type="compositionally biased region" description="Low complexity" evidence="1">
    <location>
        <begin position="375"/>
        <end position="386"/>
    </location>
</feature>
<evidence type="ECO:0000313" key="2">
    <source>
        <dbReference type="EMBL" id="EAU84061.2"/>
    </source>
</evidence>
<feature type="compositionally biased region" description="Polar residues" evidence="1">
    <location>
        <begin position="560"/>
        <end position="579"/>
    </location>
</feature>
<dbReference type="KEGG" id="cci:CC1G_06923"/>
<feature type="compositionally biased region" description="Polar residues" evidence="1">
    <location>
        <begin position="668"/>
        <end position="677"/>
    </location>
</feature>
<dbReference type="OMA" id="HINSDYD"/>
<feature type="compositionally biased region" description="Pro residues" evidence="1">
    <location>
        <begin position="360"/>
        <end position="371"/>
    </location>
</feature>
<feature type="compositionally biased region" description="Basic and acidic residues" evidence="1">
    <location>
        <begin position="98"/>
        <end position="108"/>
    </location>
</feature>
<protein>
    <submittedName>
        <fullName evidence="2">Uncharacterized protein</fullName>
    </submittedName>
</protein>
<dbReference type="GeneID" id="6014279"/>
<feature type="compositionally biased region" description="Low complexity" evidence="1">
    <location>
        <begin position="109"/>
        <end position="118"/>
    </location>
</feature>
<feature type="compositionally biased region" description="Low complexity" evidence="1">
    <location>
        <begin position="233"/>
        <end position="245"/>
    </location>
</feature>
<dbReference type="OrthoDB" id="2804750at2759"/>
<comment type="caution">
    <text evidence="2">The sequence shown here is derived from an EMBL/GenBank/DDBJ whole genome shotgun (WGS) entry which is preliminary data.</text>
</comment>
<feature type="compositionally biased region" description="Low complexity" evidence="1">
    <location>
        <begin position="692"/>
        <end position="709"/>
    </location>
</feature>
<dbReference type="RefSeq" id="XP_001837717.2">
    <property type="nucleotide sequence ID" value="XM_001837665.2"/>
</dbReference>
<dbReference type="Proteomes" id="UP000001861">
    <property type="component" value="Unassembled WGS sequence"/>
</dbReference>
<feature type="region of interest" description="Disordered" evidence="1">
    <location>
        <begin position="506"/>
        <end position="583"/>
    </location>
</feature>
<dbReference type="STRING" id="240176.A8NZP5"/>
<evidence type="ECO:0000313" key="3">
    <source>
        <dbReference type="Proteomes" id="UP000001861"/>
    </source>
</evidence>
<dbReference type="VEuPathDB" id="FungiDB:CC1G_06923"/>
<gene>
    <name evidence="2" type="ORF">CC1G_06923</name>
</gene>
<organism evidence="2 3">
    <name type="scientific">Coprinopsis cinerea (strain Okayama-7 / 130 / ATCC MYA-4618 / FGSC 9003)</name>
    <name type="common">Inky cap fungus</name>
    <name type="synonym">Hormographiella aspergillata</name>
    <dbReference type="NCBI Taxonomy" id="240176"/>
    <lineage>
        <taxon>Eukaryota</taxon>
        <taxon>Fungi</taxon>
        <taxon>Dikarya</taxon>
        <taxon>Basidiomycota</taxon>
        <taxon>Agaricomycotina</taxon>
        <taxon>Agaricomycetes</taxon>
        <taxon>Agaricomycetidae</taxon>
        <taxon>Agaricales</taxon>
        <taxon>Agaricineae</taxon>
        <taxon>Psathyrellaceae</taxon>
        <taxon>Coprinopsis</taxon>
    </lineage>
</organism>
<feature type="compositionally biased region" description="Polar residues" evidence="1">
    <location>
        <begin position="171"/>
        <end position="184"/>
    </location>
</feature>
<dbReference type="EMBL" id="AACS02000006">
    <property type="protein sequence ID" value="EAU84061.2"/>
    <property type="molecule type" value="Genomic_DNA"/>
</dbReference>
<feature type="region of interest" description="Disordered" evidence="1">
    <location>
        <begin position="601"/>
        <end position="743"/>
    </location>
</feature>
<sequence length="743" mass="79259">MSGLTPSRIRSKTSELTDFFRAGHGHTRSPANDLSTQSQASTNTLDVSTSTGPDGLAKKKSTRIPFLGRPRKKSNPYASDSARESSDVGEQTRGTASTDRRPTVELSERSPSSRLSMLPPSPGKAQPTSLGSKLAAHFSPRTRKLSALSSKPPLEETSKTASLSPPDVTASRGTSLDSGSSGARSPTPRPVQPTIMVSMSNENLDEYKDLFTLPKQKKPLPRESPSPRDTPESDGTSSSGPSTSPRISKLVEAPRRGSAPTILESSRQKSARNQQPESPAIKSIKPPRRSSPTEKQDSPTPSTPRTSDGKESARSSLSDKLTGPSIQRRQITTPASEYSAQQRLRLRQQAAAAEKLNKPPSIPLPQPPPSSPQMARASTSPTTSSPSIPPPRPRASTVGSVASVASASSRRTQCNAPADGPQPEDEPPTPPAEGNRPDLDSATREELKESLQNRTRQYDELKSHLQKTVDKHNAEKIALEKKVSQLEREMAKKDNQIKGLMWLVANNKGPPATDFPPNLALPPLPATNAEPGQEPPRVPSKSRLPSRRTQLSDDSGAESHPTSGAESIRSSETSGNESGSLRYRKLRRPFGLGEGSHSLYLAATGSRRSPPKTLAPDSALPEVPTHSSNRSSISSFSPSSSTSSLLPPSPSMTLSSLSSIPETPSSLRYSSKPTSLSDSEDRRGVRTANRISTSSMASSSTAASSAYAANLKRSRPPSIAQVLENSPNMGDVLDKLRPFAPSS</sequence>
<feature type="compositionally biased region" description="Low complexity" evidence="1">
    <location>
        <begin position="627"/>
        <end position="667"/>
    </location>
</feature>
<feature type="compositionally biased region" description="Polar residues" evidence="1">
    <location>
        <begin position="29"/>
        <end position="52"/>
    </location>
</feature>
<reference evidence="2 3" key="1">
    <citation type="journal article" date="2010" name="Proc. Natl. Acad. Sci. U.S.A.">
        <title>Insights into evolution of multicellular fungi from the assembled chromosomes of the mushroom Coprinopsis cinerea (Coprinus cinereus).</title>
        <authorList>
            <person name="Stajich J.E."/>
            <person name="Wilke S.K."/>
            <person name="Ahren D."/>
            <person name="Au C.H."/>
            <person name="Birren B.W."/>
            <person name="Borodovsky M."/>
            <person name="Burns C."/>
            <person name="Canback B."/>
            <person name="Casselton L.A."/>
            <person name="Cheng C.K."/>
            <person name="Deng J."/>
            <person name="Dietrich F.S."/>
            <person name="Fargo D.C."/>
            <person name="Farman M.L."/>
            <person name="Gathman A.C."/>
            <person name="Goldberg J."/>
            <person name="Guigo R."/>
            <person name="Hoegger P.J."/>
            <person name="Hooker J.B."/>
            <person name="Huggins A."/>
            <person name="James T.Y."/>
            <person name="Kamada T."/>
            <person name="Kilaru S."/>
            <person name="Kodira C."/>
            <person name="Kues U."/>
            <person name="Kupfer D."/>
            <person name="Kwan H.S."/>
            <person name="Lomsadze A."/>
            <person name="Li W."/>
            <person name="Lilly W.W."/>
            <person name="Ma L.J."/>
            <person name="Mackey A.J."/>
            <person name="Manning G."/>
            <person name="Martin F."/>
            <person name="Muraguchi H."/>
            <person name="Natvig D.O."/>
            <person name="Palmerini H."/>
            <person name="Ramesh M.A."/>
            <person name="Rehmeyer C.J."/>
            <person name="Roe B.A."/>
            <person name="Shenoy N."/>
            <person name="Stanke M."/>
            <person name="Ter-Hovhannisyan V."/>
            <person name="Tunlid A."/>
            <person name="Velagapudi R."/>
            <person name="Vision T.J."/>
            <person name="Zeng Q."/>
            <person name="Zolan M.E."/>
            <person name="Pukkila P.J."/>
        </authorList>
    </citation>
    <scope>NUCLEOTIDE SEQUENCE [LARGE SCALE GENOMIC DNA]</scope>
    <source>
        <strain evidence="3">Okayama-7 / 130 / ATCC MYA-4618 / FGSC 9003</strain>
    </source>
</reference>
<dbReference type="HOGENOM" id="CLU_363310_0_0_1"/>
<proteinExistence type="predicted"/>
<accession>A8NZP5</accession>
<feature type="compositionally biased region" description="Polar residues" evidence="1">
    <location>
        <begin position="88"/>
        <end position="97"/>
    </location>
</feature>
<feature type="compositionally biased region" description="Polar residues" evidence="1">
    <location>
        <begin position="314"/>
        <end position="339"/>
    </location>
</feature>
<name>A8NZP5_COPC7</name>